<evidence type="ECO:0000259" key="14">
    <source>
        <dbReference type="PROSITE" id="PS50206"/>
    </source>
</evidence>
<dbReference type="InterPro" id="IPR000594">
    <property type="entry name" value="ThiF_NAD_FAD-bd"/>
</dbReference>
<evidence type="ECO:0000256" key="9">
    <source>
        <dbReference type="ARBA" id="ARBA00022833"/>
    </source>
</evidence>
<dbReference type="GO" id="GO:0046872">
    <property type="term" value="F:metal ion binding"/>
    <property type="evidence" value="ECO:0007669"/>
    <property type="project" value="UniProtKB-KW"/>
</dbReference>
<feature type="binding site" evidence="12">
    <location>
        <position position="210"/>
    </location>
    <ligand>
        <name>Zn(2+)</name>
        <dbReference type="ChEBI" id="CHEBI:29105"/>
    </ligand>
</feature>
<dbReference type="InterPro" id="IPR036873">
    <property type="entry name" value="Rhodanese-like_dom_sf"/>
</dbReference>
<dbReference type="SMART" id="SM00450">
    <property type="entry name" value="RHOD"/>
    <property type="match status" value="1"/>
</dbReference>
<dbReference type="GO" id="GO:0005524">
    <property type="term" value="F:ATP binding"/>
    <property type="evidence" value="ECO:0007669"/>
    <property type="project" value="UniProtKB-KW"/>
</dbReference>
<dbReference type="CDD" id="cd00757">
    <property type="entry name" value="ThiF_MoeB_HesA_family"/>
    <property type="match status" value="1"/>
</dbReference>
<feature type="domain" description="Rhodanese" evidence="14">
    <location>
        <begin position="346"/>
        <end position="431"/>
    </location>
</feature>
<dbReference type="PANTHER" id="PTHR10953">
    <property type="entry name" value="UBIQUITIN-ACTIVATING ENZYME E1"/>
    <property type="match status" value="1"/>
</dbReference>
<feature type="binding site" evidence="12">
    <location>
        <position position="207"/>
    </location>
    <ligand>
        <name>Zn(2+)</name>
        <dbReference type="ChEBI" id="CHEBI:29105"/>
    </ligand>
</feature>
<evidence type="ECO:0000256" key="3">
    <source>
        <dbReference type="ARBA" id="ARBA00022679"/>
    </source>
</evidence>
<evidence type="ECO:0000256" key="8">
    <source>
        <dbReference type="ARBA" id="ARBA00022786"/>
    </source>
</evidence>
<accession>A0A7D9CZA4</accession>
<reference evidence="15 16" key="1">
    <citation type="submission" date="2019-07" db="EMBL/GenBank/DDBJ databases">
        <authorList>
            <person name="Friedrich A."/>
            <person name="Schacherer J."/>
        </authorList>
    </citation>
    <scope>NUCLEOTIDE SEQUENCE [LARGE SCALE GENOMIC DNA]</scope>
</reference>
<dbReference type="GO" id="GO:0070566">
    <property type="term" value="F:adenylyltransferase activity"/>
    <property type="evidence" value="ECO:0007669"/>
    <property type="project" value="InterPro"/>
</dbReference>
<feature type="coiled-coil region" evidence="13">
    <location>
        <begin position="6"/>
        <end position="33"/>
    </location>
</feature>
<evidence type="ECO:0000256" key="13">
    <source>
        <dbReference type="SAM" id="Coils"/>
    </source>
</evidence>
<dbReference type="GO" id="GO:0002143">
    <property type="term" value="P:tRNA wobble position uridine thiolation"/>
    <property type="evidence" value="ECO:0007669"/>
    <property type="project" value="InterPro"/>
</dbReference>
<feature type="active site" description="Cysteine persulfide intermediate; for sulfurtransferase activity" evidence="12">
    <location>
        <position position="391"/>
    </location>
</feature>
<name>A0A7D9CZA4_DEKBR</name>
<feature type="binding site" evidence="12">
    <location>
        <position position="121"/>
    </location>
    <ligand>
        <name>ATP</name>
        <dbReference type="ChEBI" id="CHEBI:30616"/>
    </ligand>
</feature>
<keyword evidence="5" id="KW-0548">Nucleotidyltransferase</keyword>
<dbReference type="InterPro" id="IPR035985">
    <property type="entry name" value="Ubiquitin-activating_enz"/>
</dbReference>
<dbReference type="GO" id="GO:0032447">
    <property type="term" value="P:protein urmylation"/>
    <property type="evidence" value="ECO:0007669"/>
    <property type="project" value="TreeGrafter"/>
</dbReference>
<keyword evidence="2 12" id="KW-0963">Cytoplasm</keyword>
<dbReference type="InterPro" id="IPR028885">
    <property type="entry name" value="MOCS3/Uba4"/>
</dbReference>
<feature type="binding site" evidence="12">
    <location>
        <begin position="165"/>
        <end position="166"/>
    </location>
    <ligand>
        <name>ATP</name>
        <dbReference type="ChEBI" id="CHEBI:30616"/>
    </ligand>
</feature>
<feature type="active site" description="Glycyl thioester intermediate; for adenylyltransferase activity" evidence="12">
    <location>
        <position position="224"/>
    </location>
</feature>
<evidence type="ECO:0000256" key="5">
    <source>
        <dbReference type="ARBA" id="ARBA00022695"/>
    </source>
</evidence>
<evidence type="ECO:0000256" key="4">
    <source>
        <dbReference type="ARBA" id="ARBA00022694"/>
    </source>
</evidence>
<keyword evidence="11 12" id="KW-0511">Multifunctional enzyme</keyword>
<dbReference type="UniPathway" id="UPA00988"/>
<dbReference type="InterPro" id="IPR001763">
    <property type="entry name" value="Rhodanese-like_dom"/>
</dbReference>
<dbReference type="HAMAP" id="MF_03049">
    <property type="entry name" value="MOCS3_Uba4"/>
    <property type="match status" value="1"/>
</dbReference>
<evidence type="ECO:0000313" key="16">
    <source>
        <dbReference type="Proteomes" id="UP000478008"/>
    </source>
</evidence>
<dbReference type="Pfam" id="PF00899">
    <property type="entry name" value="ThiF"/>
    <property type="match status" value="1"/>
</dbReference>
<evidence type="ECO:0000256" key="1">
    <source>
        <dbReference type="ARBA" id="ARBA00004514"/>
    </source>
</evidence>
<keyword evidence="6 12" id="KW-0479">Metal-binding</keyword>
<evidence type="ECO:0000256" key="12">
    <source>
        <dbReference type="HAMAP-Rule" id="MF_03049"/>
    </source>
</evidence>
<dbReference type="Gene3D" id="3.40.250.10">
    <property type="entry name" value="Rhodanese-like domain"/>
    <property type="match status" value="1"/>
</dbReference>
<feature type="binding site" evidence="12">
    <location>
        <position position="97"/>
    </location>
    <ligand>
        <name>ATP</name>
        <dbReference type="ChEBI" id="CHEBI:30616"/>
    </ligand>
</feature>
<keyword evidence="4 12" id="KW-0819">tRNA processing</keyword>
<evidence type="ECO:0000256" key="11">
    <source>
        <dbReference type="ARBA" id="ARBA00023268"/>
    </source>
</evidence>
<keyword evidence="13" id="KW-0175">Coiled coil</keyword>
<feature type="binding site" evidence="12">
    <location>
        <begin position="104"/>
        <end position="108"/>
    </location>
    <ligand>
        <name>ATP</name>
        <dbReference type="ChEBI" id="CHEBI:30616"/>
    </ligand>
</feature>
<keyword evidence="3 12" id="KW-0808">Transferase</keyword>
<keyword evidence="7 12" id="KW-0547">Nucleotide-binding</keyword>
<evidence type="ECO:0000256" key="10">
    <source>
        <dbReference type="ARBA" id="ARBA00022840"/>
    </source>
</evidence>
<evidence type="ECO:0000256" key="2">
    <source>
        <dbReference type="ARBA" id="ARBA00022490"/>
    </source>
</evidence>
<dbReference type="PROSITE" id="PS50206">
    <property type="entry name" value="RHODANESE_3"/>
    <property type="match status" value="1"/>
</dbReference>
<comment type="cofactor">
    <cofactor evidence="12">
        <name>Zn(2+)</name>
        <dbReference type="ChEBI" id="CHEBI:29105"/>
    </cofactor>
    <text evidence="12">Binds 1 zinc ion per subunit.</text>
</comment>
<evidence type="ECO:0000256" key="7">
    <source>
        <dbReference type="ARBA" id="ARBA00022741"/>
    </source>
</evidence>
<feature type="binding site" evidence="12">
    <location>
        <position position="76"/>
    </location>
    <ligand>
        <name>ATP</name>
        <dbReference type="ChEBI" id="CHEBI:30616"/>
    </ligand>
</feature>
<dbReference type="AlphaFoldDB" id="A0A7D9CZA4"/>
<feature type="binding site" evidence="12">
    <location>
        <position position="286"/>
    </location>
    <ligand>
        <name>Zn(2+)</name>
        <dbReference type="ChEBI" id="CHEBI:29105"/>
    </ligand>
</feature>
<comment type="subcellular location">
    <subcellularLocation>
        <location evidence="1">Cytoplasm</location>
        <location evidence="1">Cytosol</location>
    </subcellularLocation>
</comment>
<dbReference type="GO" id="GO:0004792">
    <property type="term" value="F:thiosulfate-cyanide sulfurtransferase activity"/>
    <property type="evidence" value="ECO:0007669"/>
    <property type="project" value="TreeGrafter"/>
</dbReference>
<proteinExistence type="inferred from homology"/>
<feature type="binding site" evidence="12">
    <location>
        <position position="289"/>
    </location>
    <ligand>
        <name>Zn(2+)</name>
        <dbReference type="ChEBI" id="CHEBI:29105"/>
    </ligand>
</feature>
<dbReference type="GO" id="GO:0005829">
    <property type="term" value="C:cytosol"/>
    <property type="evidence" value="ECO:0007669"/>
    <property type="project" value="UniProtKB-SubCell"/>
</dbReference>
<dbReference type="Gene3D" id="3.40.50.720">
    <property type="entry name" value="NAD(P)-binding Rossmann-like Domain"/>
    <property type="match status" value="1"/>
</dbReference>
<keyword evidence="10 12" id="KW-0067">ATP-binding</keyword>
<organism evidence="15 16">
    <name type="scientific">Dekkera bruxellensis</name>
    <name type="common">Brettanomyces custersii</name>
    <dbReference type="NCBI Taxonomy" id="5007"/>
    <lineage>
        <taxon>Eukaryota</taxon>
        <taxon>Fungi</taxon>
        <taxon>Dikarya</taxon>
        <taxon>Ascomycota</taxon>
        <taxon>Saccharomycotina</taxon>
        <taxon>Pichiomycetes</taxon>
        <taxon>Pichiales</taxon>
        <taxon>Pichiaceae</taxon>
        <taxon>Brettanomyces</taxon>
    </lineage>
</organism>
<comment type="pathway">
    <text evidence="12">tRNA modification; 5-methoxycarbonylmethyl-2-thiouridine-tRNA biosynthesis.</text>
</comment>
<dbReference type="GO" id="GO:0042292">
    <property type="term" value="F:URM1 activating enzyme activity"/>
    <property type="evidence" value="ECO:0007669"/>
    <property type="project" value="TreeGrafter"/>
</dbReference>
<dbReference type="Pfam" id="PF00581">
    <property type="entry name" value="Rhodanese"/>
    <property type="match status" value="1"/>
</dbReference>
<comment type="similarity">
    <text evidence="12">In the N-terminal section; belongs to the HesA/MoeB/ThiF family. UBA4 subfamily.</text>
</comment>
<protein>
    <submittedName>
        <fullName evidence="15">DEBR0S5_02168g1_1</fullName>
    </submittedName>
</protein>
<dbReference type="InterPro" id="IPR045886">
    <property type="entry name" value="ThiF/MoeB/HesA"/>
</dbReference>
<evidence type="ECO:0000256" key="6">
    <source>
        <dbReference type="ARBA" id="ARBA00022723"/>
    </source>
</evidence>
<dbReference type="EMBL" id="CABFWN010000005">
    <property type="protein sequence ID" value="VUG19414.1"/>
    <property type="molecule type" value="Genomic_DNA"/>
</dbReference>
<keyword evidence="8" id="KW-0833">Ubl conjugation pathway</keyword>
<dbReference type="PANTHER" id="PTHR10953:SF102">
    <property type="entry name" value="ADENYLYLTRANSFERASE AND SULFURTRANSFERASE MOCS3"/>
    <property type="match status" value="1"/>
</dbReference>
<dbReference type="SUPFAM" id="SSF69572">
    <property type="entry name" value="Activating enzymes of the ubiquitin-like proteins"/>
    <property type="match status" value="1"/>
</dbReference>
<keyword evidence="16" id="KW-1185">Reference proteome</keyword>
<keyword evidence="9 12" id="KW-0862">Zinc</keyword>
<dbReference type="Proteomes" id="UP000478008">
    <property type="component" value="Unassembled WGS sequence"/>
</dbReference>
<dbReference type="FunFam" id="3.40.50.720:FF:000033">
    <property type="entry name" value="Adenylyltransferase and sulfurtransferase MOCS3"/>
    <property type="match status" value="1"/>
</dbReference>
<sequence>MTVNKEAELRREIEALKKENKELKAQKLNDNKKSVCALSLEEYRRYGRQMQVPEFGGLSSQLKLKNSKILVIGAGGLGSPALLYLAAAGVGKIGIVDNDVVDRTNLHRQIIHDTSTLNLNKAESARIKMRLLNSNIEVVTYPVALTNLNSFQIVEPYDLVLDCTDTPASRYLINDTCVLLGKTIISGSGLRTEGQLTILNFHNQGPCYRCFYPTPPPPNTVTSCSNGGVIGPCIGVLGTMMAVEALKCVVGFYTQENFHPFLTLYSGFAPGQKLRTFRMRSRMSKCKVCNPDVREITREKIEQGVIDYKGWCGAMNYNVLNPQTQRITAKQLSKVDFSDVEHLNPLLDVRPRIQYDISHIDGSINIPYDDLSRSKSVLEGLDPHKKTYVICRFGNDSQLSTKILLERNFEDVKDVIGGLDSWKKDVNADFPSYW</sequence>
<gene>
    <name evidence="12 15" type="primary">UBA4</name>
    <name evidence="15" type="ORF">DEBR0S5_02168G</name>
</gene>
<evidence type="ECO:0000313" key="15">
    <source>
        <dbReference type="EMBL" id="VUG19414.1"/>
    </source>
</evidence>